<evidence type="ECO:0000313" key="3">
    <source>
        <dbReference type="Proteomes" id="UP000640052"/>
    </source>
</evidence>
<proteinExistence type="predicted"/>
<gene>
    <name evidence="2" type="ORF">Aph01nite_64540</name>
</gene>
<name>A0A919UNQ6_9ACTN</name>
<dbReference type="EMBL" id="BOOA01000073">
    <property type="protein sequence ID" value="GIH28144.1"/>
    <property type="molecule type" value="Genomic_DNA"/>
</dbReference>
<keyword evidence="3" id="KW-1185">Reference proteome</keyword>
<evidence type="ECO:0000313" key="2">
    <source>
        <dbReference type="EMBL" id="GIH28144.1"/>
    </source>
</evidence>
<feature type="compositionally biased region" description="Basic and acidic residues" evidence="1">
    <location>
        <begin position="37"/>
        <end position="53"/>
    </location>
</feature>
<comment type="caution">
    <text evidence="2">The sequence shown here is derived from an EMBL/GenBank/DDBJ whole genome shotgun (WGS) entry which is preliminary data.</text>
</comment>
<accession>A0A919UNQ6</accession>
<dbReference type="Proteomes" id="UP000640052">
    <property type="component" value="Unassembled WGS sequence"/>
</dbReference>
<evidence type="ECO:0000256" key="1">
    <source>
        <dbReference type="SAM" id="MobiDB-lite"/>
    </source>
</evidence>
<sequence>MHKVHFLRGGDPLGYRSQDRATQLQSADLHVQSVGMRRRDLGRRDLPVQHLTDDGEVEAQVTQ</sequence>
<feature type="region of interest" description="Disordered" evidence="1">
    <location>
        <begin position="1"/>
        <end position="63"/>
    </location>
</feature>
<protein>
    <submittedName>
        <fullName evidence="2">Uncharacterized protein</fullName>
    </submittedName>
</protein>
<reference evidence="2" key="1">
    <citation type="submission" date="2021-01" db="EMBL/GenBank/DDBJ databases">
        <title>Whole genome shotgun sequence of Acrocarpospora phusangensis NBRC 108782.</title>
        <authorList>
            <person name="Komaki H."/>
            <person name="Tamura T."/>
        </authorList>
    </citation>
    <scope>NUCLEOTIDE SEQUENCE</scope>
    <source>
        <strain evidence="2">NBRC 108782</strain>
    </source>
</reference>
<organism evidence="2 3">
    <name type="scientific">Acrocarpospora phusangensis</name>
    <dbReference type="NCBI Taxonomy" id="1070424"/>
    <lineage>
        <taxon>Bacteria</taxon>
        <taxon>Bacillati</taxon>
        <taxon>Actinomycetota</taxon>
        <taxon>Actinomycetes</taxon>
        <taxon>Streptosporangiales</taxon>
        <taxon>Streptosporangiaceae</taxon>
        <taxon>Acrocarpospora</taxon>
    </lineage>
</organism>
<dbReference type="AlphaFoldDB" id="A0A919UNQ6"/>